<dbReference type="Proteomes" id="UP000540568">
    <property type="component" value="Unassembled WGS sequence"/>
</dbReference>
<sequence>MPLSGSHTWSGAGQVTASCAEAIASVAAVTTERLVLRSYYGPGPASRGQYR</sequence>
<keyword evidence="2" id="KW-1185">Reference proteome</keyword>
<accession>A0A7W3JAS5</accession>
<dbReference type="AlphaFoldDB" id="A0A7W3JAS5"/>
<name>A0A7W3JAS5_9MICO</name>
<evidence type="ECO:0000313" key="1">
    <source>
        <dbReference type="EMBL" id="MBA8809344.1"/>
    </source>
</evidence>
<evidence type="ECO:0000313" key="2">
    <source>
        <dbReference type="Proteomes" id="UP000540568"/>
    </source>
</evidence>
<reference evidence="1 2" key="1">
    <citation type="submission" date="2020-07" db="EMBL/GenBank/DDBJ databases">
        <title>Sequencing the genomes of 1000 actinobacteria strains.</title>
        <authorList>
            <person name="Klenk H.-P."/>
        </authorList>
    </citation>
    <scope>NUCLEOTIDE SEQUENCE [LARGE SCALE GENOMIC DNA]</scope>
    <source>
        <strain evidence="1 2">DSM 44121</strain>
    </source>
</reference>
<comment type="caution">
    <text evidence="1">The sequence shown here is derived from an EMBL/GenBank/DDBJ whole genome shotgun (WGS) entry which is preliminary data.</text>
</comment>
<dbReference type="EMBL" id="JACGWV010000001">
    <property type="protein sequence ID" value="MBA8809344.1"/>
    <property type="molecule type" value="Genomic_DNA"/>
</dbReference>
<organism evidence="1 2">
    <name type="scientific">Promicromonospora sukumoe</name>
    <dbReference type="NCBI Taxonomy" id="88382"/>
    <lineage>
        <taxon>Bacteria</taxon>
        <taxon>Bacillati</taxon>
        <taxon>Actinomycetota</taxon>
        <taxon>Actinomycetes</taxon>
        <taxon>Micrococcales</taxon>
        <taxon>Promicromonosporaceae</taxon>
        <taxon>Promicromonospora</taxon>
    </lineage>
</organism>
<protein>
    <submittedName>
        <fullName evidence="1">Uncharacterized protein</fullName>
    </submittedName>
</protein>
<proteinExistence type="predicted"/>
<gene>
    <name evidence="1" type="ORF">FHX71_003286</name>
</gene>